<dbReference type="Proteomes" id="UP000001818">
    <property type="component" value="Chromosome"/>
</dbReference>
<dbReference type="KEGG" id="rpd:RPD_1905"/>
<gene>
    <name evidence="1" type="ordered locus">RPD_1905</name>
</gene>
<dbReference type="HOGENOM" id="CLU_3188365_0_0_5"/>
<evidence type="ECO:0000313" key="1">
    <source>
        <dbReference type="EMBL" id="ABE39140.1"/>
    </source>
</evidence>
<dbReference type="EMBL" id="CP000283">
    <property type="protein sequence ID" value="ABE39140.1"/>
    <property type="molecule type" value="Genomic_DNA"/>
</dbReference>
<sequence precursor="true">MLPRSLFAAFLPLFTLSGVAGNILSPCVILITLPVLISHFSHRRLG</sequence>
<accession>Q139U9</accession>
<dbReference type="AlphaFoldDB" id="Q139U9"/>
<reference evidence="1 2" key="1">
    <citation type="submission" date="2006-03" db="EMBL/GenBank/DDBJ databases">
        <title>Complete sequence of Rhodopseudomonas palustris BisB5.</title>
        <authorList>
            <consortium name="US DOE Joint Genome Institute"/>
            <person name="Copeland A."/>
            <person name="Lucas S."/>
            <person name="Lapidus A."/>
            <person name="Barry K."/>
            <person name="Detter J.C."/>
            <person name="Glavina del Rio T."/>
            <person name="Hammon N."/>
            <person name="Israni S."/>
            <person name="Dalin E."/>
            <person name="Tice H."/>
            <person name="Pitluck S."/>
            <person name="Chain P."/>
            <person name="Malfatti S."/>
            <person name="Shin M."/>
            <person name="Vergez L."/>
            <person name="Schmutz J."/>
            <person name="Larimer F."/>
            <person name="Land M."/>
            <person name="Hauser L."/>
            <person name="Pelletier D.A."/>
            <person name="Kyrpides N."/>
            <person name="Lykidis A."/>
            <person name="Oda Y."/>
            <person name="Harwood C.S."/>
            <person name="Richardson P."/>
        </authorList>
    </citation>
    <scope>NUCLEOTIDE SEQUENCE [LARGE SCALE GENOMIC DNA]</scope>
    <source>
        <strain evidence="1 2">BisB5</strain>
    </source>
</reference>
<organism evidence="1 2">
    <name type="scientific">Rhodopseudomonas palustris (strain BisB5)</name>
    <dbReference type="NCBI Taxonomy" id="316057"/>
    <lineage>
        <taxon>Bacteria</taxon>
        <taxon>Pseudomonadati</taxon>
        <taxon>Pseudomonadota</taxon>
        <taxon>Alphaproteobacteria</taxon>
        <taxon>Hyphomicrobiales</taxon>
        <taxon>Nitrobacteraceae</taxon>
        <taxon>Rhodopseudomonas</taxon>
    </lineage>
</organism>
<evidence type="ECO:0000313" key="2">
    <source>
        <dbReference type="Proteomes" id="UP000001818"/>
    </source>
</evidence>
<protein>
    <submittedName>
        <fullName evidence="1">Uncharacterized protein</fullName>
    </submittedName>
</protein>
<name>Q139U9_RHOPS</name>
<proteinExistence type="predicted"/>